<evidence type="ECO:0000256" key="7">
    <source>
        <dbReference type="SAM" id="Phobius"/>
    </source>
</evidence>
<feature type="transmembrane region" description="Helical" evidence="7">
    <location>
        <begin position="54"/>
        <end position="75"/>
    </location>
</feature>
<reference evidence="9 10" key="1">
    <citation type="submission" date="2016-12" db="EMBL/GenBank/DDBJ databases">
        <authorList>
            <person name="Song W.-J."/>
            <person name="Kurnit D.M."/>
        </authorList>
    </citation>
    <scope>NUCLEOTIDE SEQUENCE [LARGE SCALE GENOMIC DNA]</scope>
    <source>
        <strain evidence="9 10">DSM 18488</strain>
    </source>
</reference>
<keyword evidence="10" id="KW-1185">Reference proteome</keyword>
<feature type="transmembrane region" description="Helical" evidence="7">
    <location>
        <begin position="334"/>
        <end position="353"/>
    </location>
</feature>
<dbReference type="GO" id="GO:0005886">
    <property type="term" value="C:plasma membrane"/>
    <property type="evidence" value="ECO:0007669"/>
    <property type="project" value="UniProtKB-SubCell"/>
</dbReference>
<dbReference type="EMBL" id="FRFE01000062">
    <property type="protein sequence ID" value="SHO53558.1"/>
    <property type="molecule type" value="Genomic_DNA"/>
</dbReference>
<name>A0A1M7YLT2_9BACT</name>
<dbReference type="AlphaFoldDB" id="A0A1M7YLT2"/>
<dbReference type="PANTHER" id="PTHR33362:SF2">
    <property type="entry name" value="TRAP TRANSPORTER LARGE PERMEASE PROTEIN"/>
    <property type="match status" value="1"/>
</dbReference>
<feature type="transmembrane region" description="Helical" evidence="7">
    <location>
        <begin position="135"/>
        <end position="159"/>
    </location>
</feature>
<keyword evidence="2" id="KW-1003">Cell membrane</keyword>
<dbReference type="PIRSF" id="PIRSF006066">
    <property type="entry name" value="HI0050"/>
    <property type="match status" value="1"/>
</dbReference>
<feature type="transmembrane region" description="Helical" evidence="7">
    <location>
        <begin position="273"/>
        <end position="294"/>
    </location>
</feature>
<protein>
    <submittedName>
        <fullName evidence="9">TRAP transporter, DctM subunit</fullName>
    </submittedName>
</protein>
<evidence type="ECO:0000256" key="1">
    <source>
        <dbReference type="ARBA" id="ARBA00004429"/>
    </source>
</evidence>
<evidence type="ECO:0000313" key="9">
    <source>
        <dbReference type="EMBL" id="SHO53558.1"/>
    </source>
</evidence>
<feature type="transmembrane region" description="Helical" evidence="7">
    <location>
        <begin position="242"/>
        <end position="261"/>
    </location>
</feature>
<feature type="transmembrane region" description="Helical" evidence="7">
    <location>
        <begin position="306"/>
        <end position="327"/>
    </location>
</feature>
<dbReference type="GO" id="GO:0022857">
    <property type="term" value="F:transmembrane transporter activity"/>
    <property type="evidence" value="ECO:0007669"/>
    <property type="project" value="TreeGrafter"/>
</dbReference>
<feature type="transmembrane region" description="Helical" evidence="7">
    <location>
        <begin position="397"/>
        <end position="421"/>
    </location>
</feature>
<feature type="transmembrane region" description="Helical" evidence="7">
    <location>
        <begin position="6"/>
        <end position="34"/>
    </location>
</feature>
<feature type="transmembrane region" description="Helical" evidence="7">
    <location>
        <begin position="95"/>
        <end position="123"/>
    </location>
</feature>
<evidence type="ECO:0000259" key="8">
    <source>
        <dbReference type="Pfam" id="PF06808"/>
    </source>
</evidence>
<keyword evidence="4 7" id="KW-0812">Transmembrane</keyword>
<evidence type="ECO:0000256" key="3">
    <source>
        <dbReference type="ARBA" id="ARBA00022519"/>
    </source>
</evidence>
<dbReference type="InterPro" id="IPR010656">
    <property type="entry name" value="DctM"/>
</dbReference>
<evidence type="ECO:0000256" key="6">
    <source>
        <dbReference type="ARBA" id="ARBA00023136"/>
    </source>
</evidence>
<dbReference type="STRING" id="1121416.SAMN02745220_05201"/>
<feature type="transmembrane region" description="Helical" evidence="7">
    <location>
        <begin position="214"/>
        <end position="236"/>
    </location>
</feature>
<dbReference type="PANTHER" id="PTHR33362">
    <property type="entry name" value="SIALIC ACID TRAP TRANSPORTER PERMEASE PROTEIN SIAT-RELATED"/>
    <property type="match status" value="1"/>
</dbReference>
<dbReference type="NCBIfam" id="TIGR00786">
    <property type="entry name" value="dctM"/>
    <property type="match status" value="1"/>
</dbReference>
<sequence>MTLVLLFVFFATLVTGLPLFIAMLCTALAGFLYIGDMGQLRLMVQQFYGGMEPFSLLAIPYFILVGELMGCSGLTSRLLRFAEALVGHLKGGLGYVTILASIIFAGVNGSAAADASAVGSIMIPAMKKGGYPDSYAAGLVAGTSLVGPIIPPSIFMILIGAMTNTNVGGLFMAGVLPGLFLGFFFVVMHRIYAVKLKLPVTNTSFSFGKVLRSTVAAIASLIAPGVIIGGILFGFMTPTESGAVASLYVIFVGFLWTRELTFRGVFVAISNTVRLTSVIFIVIGAATIVGWILSSEQVPQAMAPVVMSYASTPTQVLLFISLIIFIVGMFMEEVAALVLLTPVFSPLAMAAGIDPLHFGIVMTLNITIALITPPMGACVYIVASVGGVSLEKMFRHIWPFVLVAMTCQLLLITIPGITLWLPRMLGY</sequence>
<dbReference type="Proteomes" id="UP000184603">
    <property type="component" value="Unassembled WGS sequence"/>
</dbReference>
<proteinExistence type="predicted"/>
<feature type="domain" description="TRAP C4-dicarboxylate transport system permease DctM subunit" evidence="8">
    <location>
        <begin position="7"/>
        <end position="416"/>
    </location>
</feature>
<dbReference type="Pfam" id="PF06808">
    <property type="entry name" value="DctM"/>
    <property type="match status" value="1"/>
</dbReference>
<keyword evidence="5 7" id="KW-1133">Transmembrane helix</keyword>
<keyword evidence="6 7" id="KW-0472">Membrane</keyword>
<comment type="subcellular location">
    <subcellularLocation>
        <location evidence="1">Cell inner membrane</location>
        <topology evidence="1">Multi-pass membrane protein</topology>
    </subcellularLocation>
</comment>
<feature type="transmembrane region" description="Helical" evidence="7">
    <location>
        <begin position="171"/>
        <end position="193"/>
    </location>
</feature>
<dbReference type="OrthoDB" id="9790209at2"/>
<organism evidence="9 10">
    <name type="scientific">Desulfopila aestuarii DSM 18488</name>
    <dbReference type="NCBI Taxonomy" id="1121416"/>
    <lineage>
        <taxon>Bacteria</taxon>
        <taxon>Pseudomonadati</taxon>
        <taxon>Thermodesulfobacteriota</taxon>
        <taxon>Desulfobulbia</taxon>
        <taxon>Desulfobulbales</taxon>
        <taxon>Desulfocapsaceae</taxon>
        <taxon>Desulfopila</taxon>
    </lineage>
</organism>
<evidence type="ECO:0000256" key="5">
    <source>
        <dbReference type="ARBA" id="ARBA00022989"/>
    </source>
</evidence>
<dbReference type="RefSeq" id="WP_073617143.1">
    <property type="nucleotide sequence ID" value="NZ_FRFE01000062.1"/>
</dbReference>
<dbReference type="InterPro" id="IPR004681">
    <property type="entry name" value="TRAP_DctM"/>
</dbReference>
<feature type="transmembrane region" description="Helical" evidence="7">
    <location>
        <begin position="359"/>
        <end position="385"/>
    </location>
</feature>
<keyword evidence="3" id="KW-0997">Cell inner membrane</keyword>
<evidence type="ECO:0000313" key="10">
    <source>
        <dbReference type="Proteomes" id="UP000184603"/>
    </source>
</evidence>
<evidence type="ECO:0000256" key="2">
    <source>
        <dbReference type="ARBA" id="ARBA00022475"/>
    </source>
</evidence>
<evidence type="ECO:0000256" key="4">
    <source>
        <dbReference type="ARBA" id="ARBA00022692"/>
    </source>
</evidence>
<accession>A0A1M7YLT2</accession>
<gene>
    <name evidence="9" type="ORF">SAMN02745220_05201</name>
</gene>